<name>E7FRL1_9LACO</name>
<dbReference type="AlphaFoldDB" id="E7FRL1"/>
<sequence length="273" mass="31733">MQILSGFLGLCQMVLMTSKTSLQKWSGVFLFPSVSPVFFQIGTVTYQHRLRFRWRGFMYEFLPLIRKARTRCDLTGFHLAARSAQVLSLGRLACWRSSRPGARGLSARFHTLSLSRAPRLCPVAVDITMLTRRKLRLEEVYSERLSQKHFQRQLLISAMRFLKLSRFPNPKQLRFRLLILRFIPSTGPLEKSYILDAVKNSCHVLLQGGDGCVHVLTRTTVVFQNINEPLHVFFPQFIEYILIRIVSLFQLRVIFDIRSRAFCCVMYSLTPRK</sequence>
<gene>
    <name evidence="1" type="ORF">HMPREF0542_11538</name>
</gene>
<dbReference type="EMBL" id="ACGS02000042">
    <property type="protein sequence ID" value="EFZ34328.1"/>
    <property type="molecule type" value="Genomic_DNA"/>
</dbReference>
<dbReference type="Proteomes" id="UP000004099">
    <property type="component" value="Unassembled WGS sequence"/>
</dbReference>
<accession>E7FRL1</accession>
<protein>
    <submittedName>
        <fullName evidence="1">Uncharacterized protein</fullName>
    </submittedName>
</protein>
<comment type="caution">
    <text evidence="1">The sequence shown here is derived from an EMBL/GenBank/DDBJ whole genome shotgun (WGS) entry which is preliminary data.</text>
</comment>
<proteinExistence type="predicted"/>
<organism evidence="1 2">
    <name type="scientific">Ligilactobacillus ruminis ATCC 25644</name>
    <dbReference type="NCBI Taxonomy" id="525362"/>
    <lineage>
        <taxon>Bacteria</taxon>
        <taxon>Bacillati</taxon>
        <taxon>Bacillota</taxon>
        <taxon>Bacilli</taxon>
        <taxon>Lactobacillales</taxon>
        <taxon>Lactobacillaceae</taxon>
        <taxon>Ligilactobacillus</taxon>
    </lineage>
</organism>
<evidence type="ECO:0000313" key="2">
    <source>
        <dbReference type="Proteomes" id="UP000004099"/>
    </source>
</evidence>
<dbReference type="HOGENOM" id="CLU_088905_0_0_9"/>
<reference evidence="1 2" key="1">
    <citation type="submission" date="2011-01" db="EMBL/GenBank/DDBJ databases">
        <authorList>
            <person name="Muzny D."/>
            <person name="Qin X."/>
            <person name="Buhay C."/>
            <person name="Dugan-Rocha S."/>
            <person name="Ding Y."/>
            <person name="Chen G."/>
            <person name="Hawes A."/>
            <person name="Holder M."/>
            <person name="Jhangiani S."/>
            <person name="Johnson A."/>
            <person name="Khan Z."/>
            <person name="Li Z."/>
            <person name="Liu W."/>
            <person name="Liu X."/>
            <person name="Perez L."/>
            <person name="Shen H."/>
            <person name="Wang Q."/>
            <person name="Watt J."/>
            <person name="Xi L."/>
            <person name="Xin Y."/>
            <person name="Zhou J."/>
            <person name="Deng J."/>
            <person name="Jiang H."/>
            <person name="Liu Y."/>
            <person name="Qu J."/>
            <person name="Song X.-Z."/>
            <person name="Zhang L."/>
            <person name="Villasana D."/>
            <person name="Johnson A."/>
            <person name="Liu J."/>
            <person name="Liyanage D."/>
            <person name="Lorensuhewa L."/>
            <person name="Robinson T."/>
            <person name="Song A."/>
            <person name="Song B.-B."/>
            <person name="Dinh H."/>
            <person name="Thornton R."/>
            <person name="Coyle M."/>
            <person name="Francisco L."/>
            <person name="Jackson L."/>
            <person name="Javaid M."/>
            <person name="Korchina V."/>
            <person name="Kovar C."/>
            <person name="Mata R."/>
            <person name="Mathew T."/>
            <person name="Ngo R."/>
            <person name="Nguyen L."/>
            <person name="Nguyen N."/>
            <person name="Okwuonu G."/>
            <person name="Ongeri F."/>
            <person name="Pham C."/>
            <person name="Simmons D."/>
            <person name="Wilczek-Boney K."/>
            <person name="Hale W."/>
            <person name="Jakkamsetti A."/>
            <person name="Pham P."/>
            <person name="Ruth R."/>
            <person name="San Lucas F."/>
            <person name="Warren J."/>
            <person name="Zhang J."/>
            <person name="Zhao Z."/>
            <person name="Zhou C."/>
            <person name="Zhu D."/>
            <person name="Lee S."/>
            <person name="Bess C."/>
            <person name="Blankenburg K."/>
            <person name="Forbes L."/>
            <person name="Fu Q."/>
            <person name="Gubbala S."/>
            <person name="Hirani K."/>
            <person name="Jayaseelan J.C."/>
            <person name="Lara F."/>
            <person name="Munidasa M."/>
            <person name="Palculict T."/>
            <person name="Patil S."/>
            <person name="Pu L.-L."/>
            <person name="Saada N."/>
            <person name="Tang L."/>
            <person name="Weissenberger G."/>
            <person name="Zhu Y."/>
            <person name="Hemphill L."/>
            <person name="Shang Y."/>
            <person name="Youmans B."/>
            <person name="Ayvaz T."/>
            <person name="Ross M."/>
            <person name="Santibanez J."/>
            <person name="Aqrawi P."/>
            <person name="Gross S."/>
            <person name="Joshi V."/>
            <person name="Fowler G."/>
            <person name="Nazareth L."/>
            <person name="Reid J."/>
            <person name="Worley K."/>
            <person name="Petrosino J."/>
            <person name="Highlander S."/>
            <person name="Gibbs R."/>
        </authorList>
    </citation>
    <scope>NUCLEOTIDE SEQUENCE [LARGE SCALE GENOMIC DNA]</scope>
    <source>
        <strain evidence="1 2">ATCC 25644</strain>
    </source>
</reference>
<evidence type="ECO:0000313" key="1">
    <source>
        <dbReference type="EMBL" id="EFZ34328.1"/>
    </source>
</evidence>